<evidence type="ECO:0000313" key="3">
    <source>
        <dbReference type="Proteomes" id="UP001141552"/>
    </source>
</evidence>
<gene>
    <name evidence="2" type="ORF">Tsubulata_002451</name>
</gene>
<dbReference type="PANTHER" id="PTHR46162">
    <property type="entry name" value="TRAF-LIKE FAMILY PROTEIN"/>
    <property type="match status" value="1"/>
</dbReference>
<dbReference type="Proteomes" id="UP001141552">
    <property type="component" value="Unassembled WGS sequence"/>
</dbReference>
<comment type="caution">
    <text evidence="2">The sequence shown here is derived from an EMBL/GenBank/DDBJ whole genome shotgun (WGS) entry which is preliminary data.</text>
</comment>
<feature type="domain" description="MATH" evidence="1">
    <location>
        <begin position="1"/>
        <end position="35"/>
    </location>
</feature>
<dbReference type="CDD" id="cd00121">
    <property type="entry name" value="MATH"/>
    <property type="match status" value="1"/>
</dbReference>
<sequence>VNLEWCFPNLISHDTLNDPSKGYLVNDCCVFGVELFVLGNPRQGETLSWVKQPKNGRYSWKIDKYSSLKDEFLRSPVFTVEGQKWYLRIKN</sequence>
<evidence type="ECO:0000313" key="2">
    <source>
        <dbReference type="EMBL" id="KAJ4827111.1"/>
    </source>
</evidence>
<proteinExistence type="predicted"/>
<evidence type="ECO:0000259" key="1">
    <source>
        <dbReference type="PROSITE" id="PS50144"/>
    </source>
</evidence>
<name>A0A9Q0F952_9ROSI</name>
<protein>
    <recommendedName>
        <fullName evidence="1">MATH domain-containing protein</fullName>
    </recommendedName>
</protein>
<reference evidence="2" key="1">
    <citation type="submission" date="2022-02" db="EMBL/GenBank/DDBJ databases">
        <authorList>
            <person name="Henning P.M."/>
            <person name="McCubbin A.G."/>
            <person name="Shore J.S."/>
        </authorList>
    </citation>
    <scope>NUCLEOTIDE SEQUENCE</scope>
    <source>
        <strain evidence="2">F60SS</strain>
        <tissue evidence="2">Leaves</tissue>
    </source>
</reference>
<reference evidence="2" key="2">
    <citation type="journal article" date="2023" name="Plants (Basel)">
        <title>Annotation of the Turnera subulata (Passifloraceae) Draft Genome Reveals the S-Locus Evolved after the Divergence of Turneroideae from Passifloroideae in a Stepwise Manner.</title>
        <authorList>
            <person name="Henning P.M."/>
            <person name="Roalson E.H."/>
            <person name="Mir W."/>
            <person name="McCubbin A.G."/>
            <person name="Shore J.S."/>
        </authorList>
    </citation>
    <scope>NUCLEOTIDE SEQUENCE</scope>
    <source>
        <strain evidence="2">F60SS</strain>
    </source>
</reference>
<accession>A0A9Q0F952</accession>
<dbReference type="PROSITE" id="PS50144">
    <property type="entry name" value="MATH"/>
    <property type="match status" value="2"/>
</dbReference>
<dbReference type="EMBL" id="JAKUCV010006484">
    <property type="protein sequence ID" value="KAJ4827111.1"/>
    <property type="molecule type" value="Genomic_DNA"/>
</dbReference>
<dbReference type="InterPro" id="IPR008974">
    <property type="entry name" value="TRAF-like"/>
</dbReference>
<dbReference type="InterPro" id="IPR002083">
    <property type="entry name" value="MATH/TRAF_dom"/>
</dbReference>
<feature type="non-terminal residue" evidence="2">
    <location>
        <position position="1"/>
    </location>
</feature>
<organism evidence="2 3">
    <name type="scientific">Turnera subulata</name>
    <dbReference type="NCBI Taxonomy" id="218843"/>
    <lineage>
        <taxon>Eukaryota</taxon>
        <taxon>Viridiplantae</taxon>
        <taxon>Streptophyta</taxon>
        <taxon>Embryophyta</taxon>
        <taxon>Tracheophyta</taxon>
        <taxon>Spermatophyta</taxon>
        <taxon>Magnoliopsida</taxon>
        <taxon>eudicotyledons</taxon>
        <taxon>Gunneridae</taxon>
        <taxon>Pentapetalae</taxon>
        <taxon>rosids</taxon>
        <taxon>fabids</taxon>
        <taxon>Malpighiales</taxon>
        <taxon>Passifloraceae</taxon>
        <taxon>Turnera</taxon>
    </lineage>
</organism>
<dbReference type="PANTHER" id="PTHR46162:SF40">
    <property type="entry name" value="TRAF-LIKE FAMILY PROTEIN"/>
    <property type="match status" value="1"/>
</dbReference>
<keyword evidence="3" id="KW-1185">Reference proteome</keyword>
<dbReference type="OrthoDB" id="851681at2759"/>
<feature type="domain" description="MATH" evidence="1">
    <location>
        <begin position="55"/>
        <end position="91"/>
    </location>
</feature>
<dbReference type="AlphaFoldDB" id="A0A9Q0F952"/>
<dbReference type="SUPFAM" id="SSF49599">
    <property type="entry name" value="TRAF domain-like"/>
    <property type="match status" value="2"/>
</dbReference>
<dbReference type="Gene3D" id="2.60.210.10">
    <property type="entry name" value="Apoptosis, Tumor Necrosis Factor Receptor Associated Protein 2, Chain A"/>
    <property type="match status" value="2"/>
</dbReference>